<dbReference type="InterPro" id="IPR000504">
    <property type="entry name" value="RRM_dom"/>
</dbReference>
<evidence type="ECO:0000256" key="3">
    <source>
        <dbReference type="SAM" id="MobiDB-lite"/>
    </source>
</evidence>
<dbReference type="STRING" id="3694.A0A2K2C6G3"/>
<reference evidence="5 6" key="1">
    <citation type="journal article" date="2006" name="Science">
        <title>The genome of black cottonwood, Populus trichocarpa (Torr. &amp; Gray).</title>
        <authorList>
            <person name="Tuskan G.A."/>
            <person name="Difazio S."/>
            <person name="Jansson S."/>
            <person name="Bohlmann J."/>
            <person name="Grigoriev I."/>
            <person name="Hellsten U."/>
            <person name="Putnam N."/>
            <person name="Ralph S."/>
            <person name="Rombauts S."/>
            <person name="Salamov A."/>
            <person name="Schein J."/>
            <person name="Sterck L."/>
            <person name="Aerts A."/>
            <person name="Bhalerao R.R."/>
            <person name="Bhalerao R.P."/>
            <person name="Blaudez D."/>
            <person name="Boerjan W."/>
            <person name="Brun A."/>
            <person name="Brunner A."/>
            <person name="Busov V."/>
            <person name="Campbell M."/>
            <person name="Carlson J."/>
            <person name="Chalot M."/>
            <person name="Chapman J."/>
            <person name="Chen G.L."/>
            <person name="Cooper D."/>
            <person name="Coutinho P.M."/>
            <person name="Couturier J."/>
            <person name="Covert S."/>
            <person name="Cronk Q."/>
            <person name="Cunningham R."/>
            <person name="Davis J."/>
            <person name="Degroeve S."/>
            <person name="Dejardin A."/>
            <person name="Depamphilis C."/>
            <person name="Detter J."/>
            <person name="Dirks B."/>
            <person name="Dubchak I."/>
            <person name="Duplessis S."/>
            <person name="Ehlting J."/>
            <person name="Ellis B."/>
            <person name="Gendler K."/>
            <person name="Goodstein D."/>
            <person name="Gribskov M."/>
            <person name="Grimwood J."/>
            <person name="Groover A."/>
            <person name="Gunter L."/>
            <person name="Hamberger B."/>
            <person name="Heinze B."/>
            <person name="Helariutta Y."/>
            <person name="Henrissat B."/>
            <person name="Holligan D."/>
            <person name="Holt R."/>
            <person name="Huang W."/>
            <person name="Islam-Faridi N."/>
            <person name="Jones S."/>
            <person name="Jones-Rhoades M."/>
            <person name="Jorgensen R."/>
            <person name="Joshi C."/>
            <person name="Kangasjarvi J."/>
            <person name="Karlsson J."/>
            <person name="Kelleher C."/>
            <person name="Kirkpatrick R."/>
            <person name="Kirst M."/>
            <person name="Kohler A."/>
            <person name="Kalluri U."/>
            <person name="Larimer F."/>
            <person name="Leebens-Mack J."/>
            <person name="Leple J.C."/>
            <person name="Locascio P."/>
            <person name="Lou Y."/>
            <person name="Lucas S."/>
            <person name="Martin F."/>
            <person name="Montanini B."/>
            <person name="Napoli C."/>
            <person name="Nelson D.R."/>
            <person name="Nelson C."/>
            <person name="Nieminen K."/>
            <person name="Nilsson O."/>
            <person name="Pereda V."/>
            <person name="Peter G."/>
            <person name="Philippe R."/>
            <person name="Pilate G."/>
            <person name="Poliakov A."/>
            <person name="Razumovskaya J."/>
            <person name="Richardson P."/>
            <person name="Rinaldi C."/>
            <person name="Ritland K."/>
            <person name="Rouze P."/>
            <person name="Ryaboy D."/>
            <person name="Schmutz J."/>
            <person name="Schrader J."/>
            <person name="Segerman B."/>
            <person name="Shin H."/>
            <person name="Siddiqui A."/>
            <person name="Sterky F."/>
            <person name="Terry A."/>
            <person name="Tsai C.J."/>
            <person name="Uberbacher E."/>
            <person name="Unneberg P."/>
            <person name="Vahala J."/>
            <person name="Wall K."/>
            <person name="Wessler S."/>
            <person name="Yang G."/>
            <person name="Yin T."/>
            <person name="Douglas C."/>
            <person name="Marra M."/>
            <person name="Sandberg G."/>
            <person name="Van de Peer Y."/>
            <person name="Rokhsar D."/>
        </authorList>
    </citation>
    <scope>NUCLEOTIDE SEQUENCE [LARGE SCALE GENOMIC DNA]</scope>
    <source>
        <strain evidence="6">cv. Nisqually</strain>
    </source>
</reference>
<dbReference type="SUPFAM" id="SSF54928">
    <property type="entry name" value="RNA-binding domain, RBD"/>
    <property type="match status" value="1"/>
</dbReference>
<accession>A0A2K2C6G3</accession>
<dbReference type="CDD" id="cd00590">
    <property type="entry name" value="RRM_SF"/>
    <property type="match status" value="1"/>
</dbReference>
<dbReference type="PROSITE" id="PS50102">
    <property type="entry name" value="RRM"/>
    <property type="match status" value="1"/>
</dbReference>
<dbReference type="EMBL" id="CM009290">
    <property type="protein sequence ID" value="PNT57625.1"/>
    <property type="molecule type" value="Genomic_DNA"/>
</dbReference>
<dbReference type="Pfam" id="PF00076">
    <property type="entry name" value="RRM_1"/>
    <property type="match status" value="1"/>
</dbReference>
<feature type="domain" description="RRM" evidence="4">
    <location>
        <begin position="51"/>
        <end position="136"/>
    </location>
</feature>
<proteinExistence type="predicted"/>
<evidence type="ECO:0000256" key="1">
    <source>
        <dbReference type="ARBA" id="ARBA00022884"/>
    </source>
</evidence>
<dbReference type="InterPro" id="IPR012677">
    <property type="entry name" value="Nucleotide-bd_a/b_plait_sf"/>
</dbReference>
<dbReference type="InParanoid" id="A0A2K2C6G3"/>
<feature type="region of interest" description="Disordered" evidence="3">
    <location>
        <begin position="1"/>
        <end position="46"/>
    </location>
</feature>
<dbReference type="PANTHER" id="PTHR21245">
    <property type="entry name" value="HETEROGENEOUS NUCLEAR RIBONUCLEOPROTEIN"/>
    <property type="match status" value="1"/>
</dbReference>
<dbReference type="GO" id="GO:0003723">
    <property type="term" value="F:RNA binding"/>
    <property type="evidence" value="ECO:0007669"/>
    <property type="project" value="UniProtKB-UniRule"/>
</dbReference>
<dbReference type="AlphaFoldDB" id="A0A2K2C6G3"/>
<keyword evidence="1 2" id="KW-0694">RNA-binding</keyword>
<protein>
    <recommendedName>
        <fullName evidence="4">RRM domain-containing protein</fullName>
    </recommendedName>
</protein>
<evidence type="ECO:0000313" key="6">
    <source>
        <dbReference type="Proteomes" id="UP000006729"/>
    </source>
</evidence>
<keyword evidence="6" id="KW-1185">Reference proteome</keyword>
<name>A0A2K2C6G3_POPTR</name>
<sequence>MPLQAMKPSTTASPIIPLEKIQPALPPPNDDGAAPQNLPSNEGEERQDVRFKVFVGELDNYATEEDLGKDFDKVGVVTKVRLSQDPESHWRVAFLTFATVKQANYAIYEISDPVANMWSELAEPRARILSAGIGRECKVPKDSHRSHSDAPCATDRSKIRDPGCMPYNCGPRESFSPRNRNAAPHRVGRQRQKRLSDTFSMDMSLGNRRLDCWTREIVPCMIRLVW</sequence>
<gene>
    <name evidence="5" type="ORF">POPTR_001G311100</name>
</gene>
<dbReference type="InterPro" id="IPR035979">
    <property type="entry name" value="RBD_domain_sf"/>
</dbReference>
<organism evidence="5 6">
    <name type="scientific">Populus trichocarpa</name>
    <name type="common">Western balsam poplar</name>
    <name type="synonym">Populus balsamifera subsp. trichocarpa</name>
    <dbReference type="NCBI Taxonomy" id="3694"/>
    <lineage>
        <taxon>Eukaryota</taxon>
        <taxon>Viridiplantae</taxon>
        <taxon>Streptophyta</taxon>
        <taxon>Embryophyta</taxon>
        <taxon>Tracheophyta</taxon>
        <taxon>Spermatophyta</taxon>
        <taxon>Magnoliopsida</taxon>
        <taxon>eudicotyledons</taxon>
        <taxon>Gunneridae</taxon>
        <taxon>Pentapetalae</taxon>
        <taxon>rosids</taxon>
        <taxon>fabids</taxon>
        <taxon>Malpighiales</taxon>
        <taxon>Salicaceae</taxon>
        <taxon>Saliceae</taxon>
        <taxon>Populus</taxon>
    </lineage>
</organism>
<feature type="region of interest" description="Disordered" evidence="3">
    <location>
        <begin position="170"/>
        <end position="195"/>
    </location>
</feature>
<dbReference type="Proteomes" id="UP000006729">
    <property type="component" value="Chromosome 1"/>
</dbReference>
<evidence type="ECO:0000259" key="4">
    <source>
        <dbReference type="PROSITE" id="PS50102"/>
    </source>
</evidence>
<dbReference type="Gene3D" id="3.30.70.330">
    <property type="match status" value="1"/>
</dbReference>
<evidence type="ECO:0000313" key="5">
    <source>
        <dbReference type="EMBL" id="PNT57625.1"/>
    </source>
</evidence>
<evidence type="ECO:0000256" key="2">
    <source>
        <dbReference type="PROSITE-ProRule" id="PRU00176"/>
    </source>
</evidence>